<dbReference type="AlphaFoldDB" id="A0A1X2H8U8"/>
<keyword evidence="1" id="KW-1133">Transmembrane helix</keyword>
<proteinExistence type="predicted"/>
<name>A0A1X2H8U8_SYNRA</name>
<organism evidence="2 3">
    <name type="scientific">Syncephalastrum racemosum</name>
    <name type="common">Filamentous fungus</name>
    <dbReference type="NCBI Taxonomy" id="13706"/>
    <lineage>
        <taxon>Eukaryota</taxon>
        <taxon>Fungi</taxon>
        <taxon>Fungi incertae sedis</taxon>
        <taxon>Mucoromycota</taxon>
        <taxon>Mucoromycotina</taxon>
        <taxon>Mucoromycetes</taxon>
        <taxon>Mucorales</taxon>
        <taxon>Syncephalastraceae</taxon>
        <taxon>Syncephalastrum</taxon>
    </lineage>
</organism>
<dbReference type="Proteomes" id="UP000242180">
    <property type="component" value="Unassembled WGS sequence"/>
</dbReference>
<keyword evidence="1" id="KW-0472">Membrane</keyword>
<sequence>MKNKNIAIAMSTASSPIPQRRQYYTVPEQIAAQVANADTNTLPGIMIGIWVCYSISLIALFRRFQ</sequence>
<evidence type="ECO:0000313" key="3">
    <source>
        <dbReference type="Proteomes" id="UP000242180"/>
    </source>
</evidence>
<dbReference type="EMBL" id="MCGN01000007">
    <property type="protein sequence ID" value="ORY94954.1"/>
    <property type="molecule type" value="Genomic_DNA"/>
</dbReference>
<evidence type="ECO:0000313" key="2">
    <source>
        <dbReference type="EMBL" id="ORY94954.1"/>
    </source>
</evidence>
<gene>
    <name evidence="2" type="ORF">BCR43DRAFT_494873</name>
</gene>
<evidence type="ECO:0000256" key="1">
    <source>
        <dbReference type="SAM" id="Phobius"/>
    </source>
</evidence>
<comment type="caution">
    <text evidence="2">The sequence shown here is derived from an EMBL/GenBank/DDBJ whole genome shotgun (WGS) entry which is preliminary data.</text>
</comment>
<accession>A0A1X2H8U8</accession>
<protein>
    <submittedName>
        <fullName evidence="2">Uncharacterized protein</fullName>
    </submittedName>
</protein>
<dbReference type="InParanoid" id="A0A1X2H8U8"/>
<reference evidence="2 3" key="1">
    <citation type="submission" date="2016-07" db="EMBL/GenBank/DDBJ databases">
        <title>Pervasive Adenine N6-methylation of Active Genes in Fungi.</title>
        <authorList>
            <consortium name="DOE Joint Genome Institute"/>
            <person name="Mondo S.J."/>
            <person name="Dannebaum R.O."/>
            <person name="Kuo R.C."/>
            <person name="Labutti K."/>
            <person name="Haridas S."/>
            <person name="Kuo A."/>
            <person name="Salamov A."/>
            <person name="Ahrendt S.R."/>
            <person name="Lipzen A."/>
            <person name="Sullivan W."/>
            <person name="Andreopoulos W.B."/>
            <person name="Clum A."/>
            <person name="Lindquist E."/>
            <person name="Daum C."/>
            <person name="Ramamoorthy G.K."/>
            <person name="Gryganskyi A."/>
            <person name="Culley D."/>
            <person name="Magnuson J.K."/>
            <person name="James T.Y."/>
            <person name="O'Malley M.A."/>
            <person name="Stajich J.E."/>
            <person name="Spatafora J.W."/>
            <person name="Visel A."/>
            <person name="Grigoriev I.V."/>
        </authorList>
    </citation>
    <scope>NUCLEOTIDE SEQUENCE [LARGE SCALE GENOMIC DNA]</scope>
    <source>
        <strain evidence="2 3">NRRL 2496</strain>
    </source>
</reference>
<feature type="transmembrane region" description="Helical" evidence="1">
    <location>
        <begin position="42"/>
        <end position="61"/>
    </location>
</feature>
<keyword evidence="1" id="KW-0812">Transmembrane</keyword>
<keyword evidence="3" id="KW-1185">Reference proteome</keyword>